<dbReference type="EMBL" id="MKZO01000058">
    <property type="protein sequence ID" value="OLS59930.1"/>
    <property type="molecule type" value="Genomic_DNA"/>
</dbReference>
<dbReference type="Proteomes" id="UP000186736">
    <property type="component" value="Unassembled WGS sequence"/>
</dbReference>
<dbReference type="PANTHER" id="PTHR40942:SF4">
    <property type="entry name" value="CYTOCHROME C5"/>
    <property type="match status" value="1"/>
</dbReference>
<dbReference type="InterPro" id="IPR002323">
    <property type="entry name" value="Cyt_CIE"/>
</dbReference>
<gene>
    <name evidence="7" type="ORF">PSEMO_52380</name>
</gene>
<protein>
    <submittedName>
        <fullName evidence="7">Cytochrome c5</fullName>
    </submittedName>
</protein>
<evidence type="ECO:0000256" key="3">
    <source>
        <dbReference type="ARBA" id="ARBA00022723"/>
    </source>
</evidence>
<dbReference type="InterPro" id="IPR009056">
    <property type="entry name" value="Cyt_c-like_dom"/>
</dbReference>
<comment type="caution">
    <text evidence="7">The sequence shown here is derived from an EMBL/GenBank/DDBJ whole genome shotgun (WGS) entry which is preliminary data.</text>
</comment>
<dbReference type="SUPFAM" id="SSF46626">
    <property type="entry name" value="Cytochrome c"/>
    <property type="match status" value="1"/>
</dbReference>
<dbReference type="Pfam" id="PF13442">
    <property type="entry name" value="Cytochrome_CBB3"/>
    <property type="match status" value="1"/>
</dbReference>
<keyword evidence="5" id="KW-0408">Iron</keyword>
<evidence type="ECO:0000256" key="5">
    <source>
        <dbReference type="ARBA" id="ARBA00023004"/>
    </source>
</evidence>
<organism evidence="7">
    <name type="scientific">Pseudomonas putida</name>
    <name type="common">Arthrobacter siderocapsulatus</name>
    <dbReference type="NCBI Taxonomy" id="303"/>
    <lineage>
        <taxon>Bacteria</taxon>
        <taxon>Pseudomonadati</taxon>
        <taxon>Pseudomonadota</taxon>
        <taxon>Gammaproteobacteria</taxon>
        <taxon>Pseudomonadales</taxon>
        <taxon>Pseudomonadaceae</taxon>
        <taxon>Pseudomonas</taxon>
    </lineage>
</organism>
<accession>A0A1Q9QXP4</accession>
<dbReference type="PANTHER" id="PTHR40942">
    <property type="match status" value="1"/>
</dbReference>
<proteinExistence type="predicted"/>
<feature type="domain" description="Cytochrome c" evidence="6">
    <location>
        <begin position="88"/>
        <end position="161"/>
    </location>
</feature>
<sequence length="167" mass="17024">MSQGSRYTCAACETVAAGVTSHHEGVRVNPIKKMLAIPATVVALWAVSAQATTNDDIAKRLEPVGQVCVQGQECKGMEVAATAGGGGAKTPDEIIAKHCNACHSTGLLGAPKIGDTAAWKERADHQGGLDGILAKAITGINAMPPKGTCADCSDDDLKGAIKKMSGL</sequence>
<evidence type="ECO:0000256" key="2">
    <source>
        <dbReference type="ARBA" id="ARBA00022617"/>
    </source>
</evidence>
<dbReference type="Gene3D" id="1.10.760.10">
    <property type="entry name" value="Cytochrome c-like domain"/>
    <property type="match status" value="1"/>
</dbReference>
<evidence type="ECO:0000259" key="6">
    <source>
        <dbReference type="Pfam" id="PF13442"/>
    </source>
</evidence>
<reference evidence="7" key="1">
    <citation type="submission" date="2016-10" db="EMBL/GenBank/DDBJ databases">
        <title>Genome Sequence of Pseudomonas putida GM4FR.</title>
        <authorList>
            <person name="Poehlein A."/>
            <person name="Wemheuer F."/>
            <person name="Hollensteiner J."/>
            <person name="Wemheuer B."/>
        </authorList>
    </citation>
    <scope>NUCLEOTIDE SEQUENCE [LARGE SCALE GENOMIC DNA]</scope>
    <source>
        <strain evidence="7">GM4FR</strain>
    </source>
</reference>
<dbReference type="GO" id="GO:0005506">
    <property type="term" value="F:iron ion binding"/>
    <property type="evidence" value="ECO:0007669"/>
    <property type="project" value="InterPro"/>
</dbReference>
<dbReference type="InterPro" id="IPR036909">
    <property type="entry name" value="Cyt_c-like_dom_sf"/>
</dbReference>
<dbReference type="PRINTS" id="PR00607">
    <property type="entry name" value="CYTCHROMECIE"/>
</dbReference>
<dbReference type="AlphaFoldDB" id="A0A1Q9QXP4"/>
<evidence type="ECO:0000313" key="7">
    <source>
        <dbReference type="EMBL" id="OLS59930.1"/>
    </source>
</evidence>
<dbReference type="GO" id="GO:0009055">
    <property type="term" value="F:electron transfer activity"/>
    <property type="evidence" value="ECO:0007669"/>
    <property type="project" value="InterPro"/>
</dbReference>
<keyword evidence="3" id="KW-0479">Metal-binding</keyword>
<keyword evidence="2" id="KW-0349">Heme</keyword>
<keyword evidence="1" id="KW-0813">Transport</keyword>
<keyword evidence="4" id="KW-0249">Electron transport</keyword>
<name>A0A1Q9QXP4_PSEPU</name>
<evidence type="ECO:0000256" key="1">
    <source>
        <dbReference type="ARBA" id="ARBA00022448"/>
    </source>
</evidence>
<dbReference type="GO" id="GO:0020037">
    <property type="term" value="F:heme binding"/>
    <property type="evidence" value="ECO:0007669"/>
    <property type="project" value="InterPro"/>
</dbReference>
<evidence type="ECO:0000256" key="4">
    <source>
        <dbReference type="ARBA" id="ARBA00022982"/>
    </source>
</evidence>